<evidence type="ECO:0000313" key="1">
    <source>
        <dbReference type="EMBL" id="MCF1750697.1"/>
    </source>
</evidence>
<protein>
    <submittedName>
        <fullName evidence="1">Type II toxin-antitoxin system VapB family antitoxin</fullName>
    </submittedName>
</protein>
<dbReference type="RefSeq" id="WP_234860776.1">
    <property type="nucleotide sequence ID" value="NZ_JAKEVZ010000004.1"/>
</dbReference>
<comment type="caution">
    <text evidence="1">The sequence shown here is derived from an EMBL/GenBank/DDBJ whole genome shotgun (WGS) entry which is preliminary data.</text>
</comment>
<accession>A0ABS9BSN2</accession>
<dbReference type="Pfam" id="PF09957">
    <property type="entry name" value="VapB_antitoxin"/>
    <property type="match status" value="1"/>
</dbReference>
<organism evidence="1 2">
    <name type="scientific">Mariniradius sediminis</name>
    <dbReference type="NCBI Taxonomy" id="2909237"/>
    <lineage>
        <taxon>Bacteria</taxon>
        <taxon>Pseudomonadati</taxon>
        <taxon>Bacteroidota</taxon>
        <taxon>Cytophagia</taxon>
        <taxon>Cytophagales</taxon>
        <taxon>Cyclobacteriaceae</taxon>
        <taxon>Mariniradius</taxon>
    </lineage>
</organism>
<dbReference type="InterPro" id="IPR019239">
    <property type="entry name" value="VapB_antitoxin"/>
</dbReference>
<sequence length="64" mass="7378">MRTTIDIPKELIEEAMLLTGAKTKNQLIQDALEEKIKSIRRKQLITMKGTIDLGIDLDILRDRK</sequence>
<name>A0ABS9BSN2_9BACT</name>
<dbReference type="Proteomes" id="UP001201449">
    <property type="component" value="Unassembled WGS sequence"/>
</dbReference>
<reference evidence="1 2" key="1">
    <citation type="submission" date="2022-01" db="EMBL/GenBank/DDBJ databases">
        <title>Mariniradius saccharolyticus sp. nov., isolated from sediment of a river.</title>
        <authorList>
            <person name="Liu H."/>
        </authorList>
    </citation>
    <scope>NUCLEOTIDE SEQUENCE [LARGE SCALE GENOMIC DNA]</scope>
    <source>
        <strain evidence="1 2">RY-2</strain>
    </source>
</reference>
<evidence type="ECO:0000313" key="2">
    <source>
        <dbReference type="Proteomes" id="UP001201449"/>
    </source>
</evidence>
<dbReference type="EMBL" id="JAKEVZ010000004">
    <property type="protein sequence ID" value="MCF1750697.1"/>
    <property type="molecule type" value="Genomic_DNA"/>
</dbReference>
<proteinExistence type="predicted"/>
<gene>
    <name evidence="1" type="ORF">L0U89_06410</name>
</gene>
<keyword evidence="2" id="KW-1185">Reference proteome</keyword>